<gene>
    <name evidence="2" type="ORF">A2Y75_01105</name>
</gene>
<feature type="transmembrane region" description="Helical" evidence="1">
    <location>
        <begin position="155"/>
        <end position="180"/>
    </location>
</feature>
<dbReference type="STRING" id="1797197.A2Y75_01105"/>
<dbReference type="EMBL" id="MELK01000044">
    <property type="protein sequence ID" value="OFW56545.1"/>
    <property type="molecule type" value="Genomic_DNA"/>
</dbReference>
<organism evidence="2 3">
    <name type="scientific">Candidatus Solincola sediminis</name>
    <dbReference type="NCBI Taxonomy" id="1797199"/>
    <lineage>
        <taxon>Bacteria</taxon>
        <taxon>Bacillati</taxon>
        <taxon>Actinomycetota</taxon>
        <taxon>Candidatus Geothermincolia</taxon>
        <taxon>Candidatus Geothermincolales</taxon>
        <taxon>Candidatus Geothermincolaceae</taxon>
        <taxon>Candidatus Solincola</taxon>
    </lineage>
</organism>
<name>A0A1F2WI42_9ACTN</name>
<keyword evidence="1" id="KW-0812">Transmembrane</keyword>
<feature type="transmembrane region" description="Helical" evidence="1">
    <location>
        <begin position="43"/>
        <end position="66"/>
    </location>
</feature>
<dbReference type="AlphaFoldDB" id="A0A1F2WI42"/>
<comment type="caution">
    <text evidence="2">The sequence shown here is derived from an EMBL/GenBank/DDBJ whole genome shotgun (WGS) entry which is preliminary data.</text>
</comment>
<feature type="transmembrane region" description="Helical" evidence="1">
    <location>
        <begin position="98"/>
        <end position="119"/>
    </location>
</feature>
<dbReference type="InterPro" id="IPR052712">
    <property type="entry name" value="Acid_resist_chaperone_HdeD"/>
</dbReference>
<dbReference type="PANTHER" id="PTHR34989">
    <property type="entry name" value="PROTEIN HDED"/>
    <property type="match status" value="1"/>
</dbReference>
<feature type="transmembrane region" description="Helical" evidence="1">
    <location>
        <begin position="73"/>
        <end position="92"/>
    </location>
</feature>
<evidence type="ECO:0008006" key="4">
    <source>
        <dbReference type="Google" id="ProtNLM"/>
    </source>
</evidence>
<evidence type="ECO:0000313" key="2">
    <source>
        <dbReference type="EMBL" id="OFW56545.1"/>
    </source>
</evidence>
<accession>A0A1F2WI42</accession>
<evidence type="ECO:0000313" key="3">
    <source>
        <dbReference type="Proteomes" id="UP000177876"/>
    </source>
</evidence>
<sequence length="189" mass="20372">MGVVVTNEVYVGVKSWWSFLLRGLIGIAFAVILLTWPGSTIKVLAYLVGILALIEGVIATAIALYLGSKKEKIGILLIRGIIGILIGILLLAKTGLTLALVVVLIGIWVIIFGAAEFFAALELPPMAGRGWIAASGLITIILGIFLLLLPLETVYAAIVVFSIFLLLIGILRIVFALYAYRFQKEHRVA</sequence>
<dbReference type="InterPro" id="IPR005325">
    <property type="entry name" value="DUF308_memb"/>
</dbReference>
<keyword evidence="1" id="KW-0472">Membrane</keyword>
<protein>
    <recommendedName>
        <fullName evidence="4">HdeD family acid-resistance protein</fullName>
    </recommendedName>
</protein>
<dbReference type="Pfam" id="PF03729">
    <property type="entry name" value="DUF308"/>
    <property type="match status" value="2"/>
</dbReference>
<feature type="transmembrane region" description="Helical" evidence="1">
    <location>
        <begin position="131"/>
        <end position="149"/>
    </location>
</feature>
<proteinExistence type="predicted"/>
<evidence type="ECO:0000256" key="1">
    <source>
        <dbReference type="SAM" id="Phobius"/>
    </source>
</evidence>
<reference evidence="2 3" key="1">
    <citation type="journal article" date="2016" name="Nat. Commun.">
        <title>Thousands of microbial genomes shed light on interconnected biogeochemical processes in an aquifer system.</title>
        <authorList>
            <person name="Anantharaman K."/>
            <person name="Brown C.T."/>
            <person name="Hug L.A."/>
            <person name="Sharon I."/>
            <person name="Castelle C.J."/>
            <person name="Probst A.J."/>
            <person name="Thomas B.C."/>
            <person name="Singh A."/>
            <person name="Wilkins M.J."/>
            <person name="Karaoz U."/>
            <person name="Brodie E.L."/>
            <person name="Williams K.H."/>
            <person name="Hubbard S.S."/>
            <person name="Banfield J.F."/>
        </authorList>
    </citation>
    <scope>NUCLEOTIDE SEQUENCE [LARGE SCALE GENOMIC DNA]</scope>
</reference>
<dbReference type="Proteomes" id="UP000177876">
    <property type="component" value="Unassembled WGS sequence"/>
</dbReference>
<dbReference type="GO" id="GO:0005886">
    <property type="term" value="C:plasma membrane"/>
    <property type="evidence" value="ECO:0007669"/>
    <property type="project" value="TreeGrafter"/>
</dbReference>
<keyword evidence="1" id="KW-1133">Transmembrane helix</keyword>
<feature type="transmembrane region" description="Helical" evidence="1">
    <location>
        <begin position="19"/>
        <end position="37"/>
    </location>
</feature>
<dbReference type="PANTHER" id="PTHR34989:SF1">
    <property type="entry name" value="PROTEIN HDED"/>
    <property type="match status" value="1"/>
</dbReference>